<dbReference type="AlphaFoldDB" id="A0AAW7WSM8"/>
<dbReference type="EMBL" id="JAUONL010000021">
    <property type="protein sequence ID" value="MDO6359689.1"/>
    <property type="molecule type" value="Genomic_DNA"/>
</dbReference>
<gene>
    <name evidence="1" type="ORF">Q4469_18760</name>
</gene>
<evidence type="ECO:0000313" key="1">
    <source>
        <dbReference type="EMBL" id="MDO6359689.1"/>
    </source>
</evidence>
<protein>
    <submittedName>
        <fullName evidence="1">Uncharacterized protein</fullName>
    </submittedName>
</protein>
<dbReference type="Proteomes" id="UP001170023">
    <property type="component" value="Unassembled WGS sequence"/>
</dbReference>
<dbReference type="RefSeq" id="WP_303447736.1">
    <property type="nucleotide sequence ID" value="NZ_JAUONJ010000020.1"/>
</dbReference>
<organism evidence="1 2">
    <name type="scientific">Bacteroides caccae</name>
    <dbReference type="NCBI Taxonomy" id="47678"/>
    <lineage>
        <taxon>Bacteria</taxon>
        <taxon>Pseudomonadati</taxon>
        <taxon>Bacteroidota</taxon>
        <taxon>Bacteroidia</taxon>
        <taxon>Bacteroidales</taxon>
        <taxon>Bacteroidaceae</taxon>
        <taxon>Bacteroides</taxon>
    </lineage>
</organism>
<evidence type="ECO:0000313" key="2">
    <source>
        <dbReference type="Proteomes" id="UP001170023"/>
    </source>
</evidence>
<proteinExistence type="predicted"/>
<reference evidence="1" key="1">
    <citation type="submission" date="2023-07" db="EMBL/GenBank/DDBJ databases">
        <title>Whole Genome Sequencing of Colonoscopy isolates.</title>
        <authorList>
            <person name="Surve S.V."/>
            <person name="Valls R.A."/>
            <person name="Barrak K.E."/>
            <person name="Gardner T.B."/>
            <person name="O'Toole G.A."/>
        </authorList>
    </citation>
    <scope>NUCLEOTIDE SEQUENCE</scope>
    <source>
        <strain evidence="1">GP0119</strain>
    </source>
</reference>
<accession>A0AAW7WSM8</accession>
<name>A0AAW7WSM8_9BACE</name>
<comment type="caution">
    <text evidence="1">The sequence shown here is derived from an EMBL/GenBank/DDBJ whole genome shotgun (WGS) entry which is preliminary data.</text>
</comment>
<sequence length="59" mass="6179">MQGTEGKCGKGKADGIPNLAQIVEGCRLLSLQPSKAPFAAVPTLRFFVSENSSGVEMPD</sequence>